<dbReference type="KEGG" id="gaw:V144x_42210"/>
<organism evidence="6 7">
    <name type="scientific">Gimesia aquarii</name>
    <dbReference type="NCBI Taxonomy" id="2527964"/>
    <lineage>
        <taxon>Bacteria</taxon>
        <taxon>Pseudomonadati</taxon>
        <taxon>Planctomycetota</taxon>
        <taxon>Planctomycetia</taxon>
        <taxon>Planctomycetales</taxon>
        <taxon>Planctomycetaceae</taxon>
        <taxon>Gimesia</taxon>
    </lineage>
</organism>
<evidence type="ECO:0000256" key="5">
    <source>
        <dbReference type="SAM" id="Phobius"/>
    </source>
</evidence>
<protein>
    <recommendedName>
        <fullName evidence="8">DoxX</fullName>
    </recommendedName>
</protein>
<evidence type="ECO:0000256" key="3">
    <source>
        <dbReference type="ARBA" id="ARBA00022989"/>
    </source>
</evidence>
<dbReference type="Pfam" id="PF13564">
    <property type="entry name" value="DoxX_2"/>
    <property type="match status" value="1"/>
</dbReference>
<accession>A0A517W0D3</accession>
<comment type="subcellular location">
    <subcellularLocation>
        <location evidence="1">Membrane</location>
        <topology evidence="1">Multi-pass membrane protein</topology>
    </subcellularLocation>
</comment>
<feature type="transmembrane region" description="Helical" evidence="5">
    <location>
        <begin position="64"/>
        <end position="83"/>
    </location>
</feature>
<keyword evidence="2 5" id="KW-0812">Transmembrane</keyword>
<dbReference type="AlphaFoldDB" id="A0A517W0D3"/>
<evidence type="ECO:0000256" key="2">
    <source>
        <dbReference type="ARBA" id="ARBA00022692"/>
    </source>
</evidence>
<feature type="transmembrane region" description="Helical" evidence="5">
    <location>
        <begin position="7"/>
        <end position="23"/>
    </location>
</feature>
<evidence type="ECO:0000313" key="7">
    <source>
        <dbReference type="Proteomes" id="UP000318704"/>
    </source>
</evidence>
<gene>
    <name evidence="6" type="ORF">V144x_42210</name>
</gene>
<evidence type="ECO:0000256" key="1">
    <source>
        <dbReference type="ARBA" id="ARBA00004141"/>
    </source>
</evidence>
<sequence length="127" mass="14733">MKTFSKYFLALFMVGAGVMHFVNPDFFLKIMPPYLPWHLELVYLSGFFEIGLGISLCIPRISIWAAWGIIALLIAVFPANIHLYLHQEIMPAPPWLHLIRLPLQSLFILWAYWHTRPTLEQIPSTNV</sequence>
<keyword evidence="4 5" id="KW-0472">Membrane</keyword>
<dbReference type="EMBL" id="CP037920">
    <property type="protein sequence ID" value="QDT98714.1"/>
    <property type="molecule type" value="Genomic_DNA"/>
</dbReference>
<dbReference type="GO" id="GO:0016020">
    <property type="term" value="C:membrane"/>
    <property type="evidence" value="ECO:0007669"/>
    <property type="project" value="UniProtKB-SubCell"/>
</dbReference>
<dbReference type="PANTHER" id="PTHR36974:SF1">
    <property type="entry name" value="DOXX FAMILY MEMBRANE PROTEIN"/>
    <property type="match status" value="1"/>
</dbReference>
<dbReference type="Proteomes" id="UP000318704">
    <property type="component" value="Chromosome"/>
</dbReference>
<reference evidence="6 7" key="1">
    <citation type="submission" date="2019-03" db="EMBL/GenBank/DDBJ databases">
        <title>Deep-cultivation of Planctomycetes and their phenomic and genomic characterization uncovers novel biology.</title>
        <authorList>
            <person name="Wiegand S."/>
            <person name="Jogler M."/>
            <person name="Boedeker C."/>
            <person name="Pinto D."/>
            <person name="Vollmers J."/>
            <person name="Rivas-Marin E."/>
            <person name="Kohn T."/>
            <person name="Peeters S.H."/>
            <person name="Heuer A."/>
            <person name="Rast P."/>
            <person name="Oberbeckmann S."/>
            <person name="Bunk B."/>
            <person name="Jeske O."/>
            <person name="Meyerdierks A."/>
            <person name="Storesund J.E."/>
            <person name="Kallscheuer N."/>
            <person name="Luecker S."/>
            <person name="Lage O.M."/>
            <person name="Pohl T."/>
            <person name="Merkel B.J."/>
            <person name="Hornburger P."/>
            <person name="Mueller R.-W."/>
            <person name="Bruemmer F."/>
            <person name="Labrenz M."/>
            <person name="Spormann A.M."/>
            <person name="Op den Camp H."/>
            <person name="Overmann J."/>
            <person name="Amann R."/>
            <person name="Jetten M.S.M."/>
            <person name="Mascher T."/>
            <person name="Medema M.H."/>
            <person name="Devos D.P."/>
            <person name="Kaster A.-K."/>
            <person name="Ovreas L."/>
            <person name="Rohde M."/>
            <person name="Galperin M.Y."/>
            <person name="Jogler C."/>
        </authorList>
    </citation>
    <scope>NUCLEOTIDE SEQUENCE [LARGE SCALE GENOMIC DNA]</scope>
    <source>
        <strain evidence="6 7">V144</strain>
    </source>
</reference>
<dbReference type="InterPro" id="IPR032808">
    <property type="entry name" value="DoxX"/>
</dbReference>
<evidence type="ECO:0000313" key="6">
    <source>
        <dbReference type="EMBL" id="QDT98714.1"/>
    </source>
</evidence>
<evidence type="ECO:0008006" key="8">
    <source>
        <dbReference type="Google" id="ProtNLM"/>
    </source>
</evidence>
<dbReference type="RefSeq" id="WP_144987598.1">
    <property type="nucleotide sequence ID" value="NZ_CP037920.1"/>
</dbReference>
<proteinExistence type="predicted"/>
<name>A0A517W0D3_9PLAN</name>
<keyword evidence="3 5" id="KW-1133">Transmembrane helix</keyword>
<feature type="transmembrane region" description="Helical" evidence="5">
    <location>
        <begin position="35"/>
        <end position="57"/>
    </location>
</feature>
<dbReference type="PANTHER" id="PTHR36974">
    <property type="entry name" value="MEMBRANE PROTEIN-RELATED"/>
    <property type="match status" value="1"/>
</dbReference>
<evidence type="ECO:0000256" key="4">
    <source>
        <dbReference type="ARBA" id="ARBA00023136"/>
    </source>
</evidence>